<reference evidence="12" key="1">
    <citation type="journal article" date="2020" name="Stud. Mycol.">
        <title>101 Dothideomycetes genomes: a test case for predicting lifestyles and emergence of pathogens.</title>
        <authorList>
            <person name="Haridas S."/>
            <person name="Albert R."/>
            <person name="Binder M."/>
            <person name="Bloem J."/>
            <person name="Labutti K."/>
            <person name="Salamov A."/>
            <person name="Andreopoulos B."/>
            <person name="Baker S."/>
            <person name="Barry K."/>
            <person name="Bills G."/>
            <person name="Bluhm B."/>
            <person name="Cannon C."/>
            <person name="Castanera R."/>
            <person name="Culley D."/>
            <person name="Daum C."/>
            <person name="Ezra D."/>
            <person name="Gonzalez J."/>
            <person name="Henrissat B."/>
            <person name="Kuo A."/>
            <person name="Liang C."/>
            <person name="Lipzen A."/>
            <person name="Lutzoni F."/>
            <person name="Magnuson J."/>
            <person name="Mondo S."/>
            <person name="Nolan M."/>
            <person name="Ohm R."/>
            <person name="Pangilinan J."/>
            <person name="Park H.-J."/>
            <person name="Ramirez L."/>
            <person name="Alfaro M."/>
            <person name="Sun H."/>
            <person name="Tritt A."/>
            <person name="Yoshinaga Y."/>
            <person name="Zwiers L.-H."/>
            <person name="Turgeon B."/>
            <person name="Goodwin S."/>
            <person name="Spatafora J."/>
            <person name="Crous P."/>
            <person name="Grigoriev I."/>
        </authorList>
    </citation>
    <scope>NUCLEOTIDE SEQUENCE</scope>
    <source>
        <strain evidence="12">CBS 260.36</strain>
    </source>
</reference>
<evidence type="ECO:0000256" key="9">
    <source>
        <dbReference type="SAM" id="Phobius"/>
    </source>
</evidence>
<dbReference type="EMBL" id="ML996087">
    <property type="protein sequence ID" value="KAF2151943.1"/>
    <property type="molecule type" value="Genomic_DNA"/>
</dbReference>
<evidence type="ECO:0000256" key="1">
    <source>
        <dbReference type="ARBA" id="ARBA00004141"/>
    </source>
</evidence>
<feature type="domain" description="ABC transmembrane type-1" evidence="11">
    <location>
        <begin position="61"/>
        <end position="353"/>
    </location>
</feature>
<evidence type="ECO:0000259" key="10">
    <source>
        <dbReference type="PROSITE" id="PS50893"/>
    </source>
</evidence>
<evidence type="ECO:0000256" key="5">
    <source>
        <dbReference type="ARBA" id="ARBA00022840"/>
    </source>
</evidence>
<feature type="transmembrane region" description="Helical" evidence="9">
    <location>
        <begin position="937"/>
        <end position="957"/>
    </location>
</feature>
<evidence type="ECO:0000256" key="4">
    <source>
        <dbReference type="ARBA" id="ARBA00022741"/>
    </source>
</evidence>
<dbReference type="SMART" id="SM00382">
    <property type="entry name" value="AAA"/>
    <property type="match status" value="2"/>
</dbReference>
<feature type="transmembrane region" description="Helical" evidence="9">
    <location>
        <begin position="834"/>
        <end position="856"/>
    </location>
</feature>
<feature type="domain" description="ABC transmembrane type-1" evidence="11">
    <location>
        <begin position="795"/>
        <end position="1078"/>
    </location>
</feature>
<dbReference type="PROSITE" id="PS50893">
    <property type="entry name" value="ABC_TRANSPORTER_2"/>
    <property type="match status" value="2"/>
</dbReference>
<evidence type="ECO:0000256" key="7">
    <source>
        <dbReference type="ARBA" id="ARBA00023136"/>
    </source>
</evidence>
<keyword evidence="3 9" id="KW-0812">Transmembrane</keyword>
<evidence type="ECO:0000313" key="12">
    <source>
        <dbReference type="EMBL" id="KAF2151943.1"/>
    </source>
</evidence>
<name>A0A9P4IXX9_9PEZI</name>
<dbReference type="Pfam" id="PF00664">
    <property type="entry name" value="ABC_membrane"/>
    <property type="match status" value="2"/>
</dbReference>
<comment type="subcellular location">
    <subcellularLocation>
        <location evidence="1">Membrane</location>
        <topology evidence="1">Multi-pass membrane protein</topology>
    </subcellularLocation>
</comment>
<dbReference type="Proteomes" id="UP000799439">
    <property type="component" value="Unassembled WGS sequence"/>
</dbReference>
<dbReference type="InterPro" id="IPR003439">
    <property type="entry name" value="ABC_transporter-like_ATP-bd"/>
</dbReference>
<gene>
    <name evidence="12" type="ORF">K461DRAFT_322075</name>
</gene>
<feature type="transmembrane region" description="Helical" evidence="9">
    <location>
        <begin position="59"/>
        <end position="88"/>
    </location>
</feature>
<dbReference type="GO" id="GO:0005743">
    <property type="term" value="C:mitochondrial inner membrane"/>
    <property type="evidence" value="ECO:0007669"/>
    <property type="project" value="TreeGrafter"/>
</dbReference>
<evidence type="ECO:0008006" key="14">
    <source>
        <dbReference type="Google" id="ProtNLM"/>
    </source>
</evidence>
<protein>
    <recommendedName>
        <fullName evidence="14">ABC transporter</fullName>
    </recommendedName>
</protein>
<dbReference type="PANTHER" id="PTHR43394:SF15">
    <property type="entry name" value="ALPHA-FACTOR-TRANSPORTING ATPASE"/>
    <property type="match status" value="1"/>
</dbReference>
<keyword evidence="7 9" id="KW-0472">Membrane</keyword>
<feature type="transmembrane region" description="Helical" evidence="9">
    <location>
        <begin position="790"/>
        <end position="814"/>
    </location>
</feature>
<keyword evidence="6 9" id="KW-1133">Transmembrane helix</keyword>
<evidence type="ECO:0000259" key="11">
    <source>
        <dbReference type="PROSITE" id="PS50929"/>
    </source>
</evidence>
<dbReference type="CDD" id="cd18578">
    <property type="entry name" value="ABC_6TM_Pgp_ABCB1_D2_like"/>
    <property type="match status" value="1"/>
</dbReference>
<keyword evidence="13" id="KW-1185">Reference proteome</keyword>
<accession>A0A9P4IXX9</accession>
<proteinExistence type="predicted"/>
<evidence type="ECO:0000256" key="3">
    <source>
        <dbReference type="ARBA" id="ARBA00022692"/>
    </source>
</evidence>
<comment type="caution">
    <text evidence="12">The sequence shown here is derived from an EMBL/GenBank/DDBJ whole genome shotgun (WGS) entry which is preliminary data.</text>
</comment>
<keyword evidence="2" id="KW-0813">Transport</keyword>
<feature type="transmembrane region" description="Helical" evidence="9">
    <location>
        <begin position="108"/>
        <end position="133"/>
    </location>
</feature>
<dbReference type="Gene3D" id="1.20.1560.10">
    <property type="entry name" value="ABC transporter type 1, transmembrane domain"/>
    <property type="match status" value="2"/>
</dbReference>
<organism evidence="12 13">
    <name type="scientific">Myriangium duriaei CBS 260.36</name>
    <dbReference type="NCBI Taxonomy" id="1168546"/>
    <lineage>
        <taxon>Eukaryota</taxon>
        <taxon>Fungi</taxon>
        <taxon>Dikarya</taxon>
        <taxon>Ascomycota</taxon>
        <taxon>Pezizomycotina</taxon>
        <taxon>Dothideomycetes</taxon>
        <taxon>Dothideomycetidae</taxon>
        <taxon>Myriangiales</taxon>
        <taxon>Myriangiaceae</taxon>
        <taxon>Myriangium</taxon>
    </lineage>
</organism>
<evidence type="ECO:0000256" key="6">
    <source>
        <dbReference type="ARBA" id="ARBA00022989"/>
    </source>
</evidence>
<dbReference type="GO" id="GO:0005524">
    <property type="term" value="F:ATP binding"/>
    <property type="evidence" value="ECO:0007669"/>
    <property type="project" value="UniProtKB-KW"/>
</dbReference>
<feature type="domain" description="ABC transporter" evidence="10">
    <location>
        <begin position="1188"/>
        <end position="1434"/>
    </location>
</feature>
<dbReference type="InterPro" id="IPR039421">
    <property type="entry name" value="Type_1_exporter"/>
</dbReference>
<feature type="transmembrane region" description="Helical" evidence="9">
    <location>
        <begin position="186"/>
        <end position="206"/>
    </location>
</feature>
<evidence type="ECO:0000256" key="8">
    <source>
        <dbReference type="SAM" id="MobiDB-lite"/>
    </source>
</evidence>
<dbReference type="PANTHER" id="PTHR43394">
    <property type="entry name" value="ATP-DEPENDENT PERMEASE MDL1, MITOCHONDRIAL"/>
    <property type="match status" value="1"/>
</dbReference>
<keyword evidence="5" id="KW-0067">ATP-binding</keyword>
<evidence type="ECO:0000256" key="2">
    <source>
        <dbReference type="ARBA" id="ARBA00022448"/>
    </source>
</evidence>
<sequence length="1439" mass="155794">MSQFGFGKRVEESTDGFELQPIGSVDSEDKPPPQSDDAQSDSVPYSVLFLFTKRFDIKWLVIGVVTAILRGLAAPAAALVTGRIFGFFTSYQNGDISGSDLTVSVSRWTLYLLAVGMGKFMLQSVFFASWDIFGETQARRARRQVFLALLEKDNLWFEGIEEGTAALIIRLNAQINDLQMATSQPLGAIPGIIANACFSFALAMYYSWQLTLVIMASIPVVIIFIVLTNIPLAKYLHKQQQKQSTAAKLLSGAIKAIDIVKCYNAQTFEMNRYIAQIQEVAHWFLKAININAQHQGFVQFVASCVFVQAFYFGGTLVHSGEKTPGEIITTTLSAVAVFVSLNSINSQSLYLESGRIAGGKMRDILSHEGRDTDTHLSRRLARREASRQGEGQIRFENVTFAYAGRPDSAVFKELSMTIPMDSTTFIVGKSGSGKSTIGQLLTRLYEPSSGRITVTIYDKPQDLTVFSKKSLRQYIHLVEQQSILFDDTIDNNIALGHTVGREFVDEYGIAEAAEFALLRLLICKLPKRGQTQVGRGGEALSGGQRQRVALARAYIRNAPVLILDESTSALDKASGKLMMNAIRNWRLGKTTIIITHDLELIEQDDYVLVLDEGILINQGSRRNLIQIDDFMASFSATARPETSSPDSQSSLSIQSSLDLFTSTSSSMRIAARRHTLSSECEIGLATSSIAAGPITRTQQSPEITSTPLAESFSGWNRSDLRLNSVPWSQGSPSLSPRLNDSETHPLFSPPASAQRLEERFGCITAVDTTATLAFRSIFGTAWHSLNSKRLILLTLGVGLCVVHSAALPVLSLLSTKLIENFSFDGESQKTVRTYAFWVVVVAVIDGTTVYLQYVVWEYVAQCWINHIRIKAVAKLLAQPKEFFNMKENAQARLVETMDRHADLARDLLGKMAPLYIMIFTVSIISATWATIAEWRLSLVMLVFLPVIVAWAVFLGNVDQKWNRFSNNAIAEINAVFVETFTSIRTVKLLTADDHFHGKADAAIQHAYKVGIRRALVAGIMSGVTEAGQVVAQAAMFYYAAKLAVNGVSVPSMLLVLLLLIMTFSQVGMMLGAIPQAALARDAATRLLRLATLPEDSHESEGGTYLGSAGPIELRNVSFAYPSTVASTVAPAVSPYEMPRDSLGAEGVISQGISFTETSTDLPPLAVSSAVCGSGASSKGKSSAYPSTMSSIELAPSVDGSVSEVLRDVSLRFEPGKYVALVGSSGAGKSSVAHLLLRLYSLSGDAGSGELLISGRSISEYTVISLRSRIAFVHQSSSLLAGTIAANIAYGLPSASPAQIRAVGASVGLAAFIESLPRGFETVVGDGGQGLSGGQQQRLAIARALVREPDVLILDEATSALDGESAAWIRDCVLDLVRRGTTGGRPTTVVAITHDRRMMECADRVVVMDSGEVVEEGGFRELLLSGGRLAQLLDGGVGLK</sequence>
<feature type="domain" description="ABC transporter" evidence="10">
    <location>
        <begin position="393"/>
        <end position="637"/>
    </location>
</feature>
<keyword evidence="4" id="KW-0547">Nucleotide-binding</keyword>
<dbReference type="InterPro" id="IPR027417">
    <property type="entry name" value="P-loop_NTPase"/>
</dbReference>
<feature type="transmembrane region" description="Helical" evidence="9">
    <location>
        <begin position="1052"/>
        <end position="1078"/>
    </location>
</feature>
<dbReference type="InterPro" id="IPR036640">
    <property type="entry name" value="ABC1_TM_sf"/>
</dbReference>
<dbReference type="SUPFAM" id="SSF52540">
    <property type="entry name" value="P-loop containing nucleoside triphosphate hydrolases"/>
    <property type="match status" value="2"/>
</dbReference>
<feature type="transmembrane region" description="Helical" evidence="9">
    <location>
        <begin position="912"/>
        <end position="931"/>
    </location>
</feature>
<dbReference type="OrthoDB" id="6500128at2759"/>
<dbReference type="SUPFAM" id="SSF90123">
    <property type="entry name" value="ABC transporter transmembrane region"/>
    <property type="match status" value="2"/>
</dbReference>
<dbReference type="PROSITE" id="PS50929">
    <property type="entry name" value="ABC_TM1F"/>
    <property type="match status" value="2"/>
</dbReference>
<dbReference type="GO" id="GO:0090374">
    <property type="term" value="P:oligopeptide export from mitochondrion"/>
    <property type="evidence" value="ECO:0007669"/>
    <property type="project" value="TreeGrafter"/>
</dbReference>
<dbReference type="GO" id="GO:0015421">
    <property type="term" value="F:ABC-type oligopeptide transporter activity"/>
    <property type="evidence" value="ECO:0007669"/>
    <property type="project" value="TreeGrafter"/>
</dbReference>
<dbReference type="Pfam" id="PF00005">
    <property type="entry name" value="ABC_tran"/>
    <property type="match status" value="2"/>
</dbReference>
<evidence type="ECO:0000313" key="13">
    <source>
        <dbReference type="Proteomes" id="UP000799439"/>
    </source>
</evidence>
<dbReference type="GO" id="GO:0016887">
    <property type="term" value="F:ATP hydrolysis activity"/>
    <property type="evidence" value="ECO:0007669"/>
    <property type="project" value="InterPro"/>
</dbReference>
<dbReference type="InterPro" id="IPR003593">
    <property type="entry name" value="AAA+_ATPase"/>
</dbReference>
<dbReference type="InterPro" id="IPR011527">
    <property type="entry name" value="ABC1_TM_dom"/>
</dbReference>
<dbReference type="InterPro" id="IPR017871">
    <property type="entry name" value="ABC_transporter-like_CS"/>
</dbReference>
<dbReference type="PROSITE" id="PS00211">
    <property type="entry name" value="ABC_TRANSPORTER_1"/>
    <property type="match status" value="2"/>
</dbReference>
<dbReference type="CDD" id="cd18577">
    <property type="entry name" value="ABC_6TM_Pgp_ABCB1_D1_like"/>
    <property type="match status" value="1"/>
</dbReference>
<feature type="region of interest" description="Disordered" evidence="8">
    <location>
        <begin position="1"/>
        <end position="41"/>
    </location>
</feature>
<feature type="transmembrane region" description="Helical" evidence="9">
    <location>
        <begin position="212"/>
        <end position="232"/>
    </location>
</feature>
<dbReference type="Gene3D" id="3.40.50.300">
    <property type="entry name" value="P-loop containing nucleotide triphosphate hydrolases"/>
    <property type="match status" value="2"/>
</dbReference>
<dbReference type="FunFam" id="3.40.50.300:FF:000604">
    <property type="entry name" value="ABC transporter B family member 28"/>
    <property type="match status" value="2"/>
</dbReference>